<accession>A0A085M3M1</accession>
<keyword evidence="3" id="KW-1185">Reference proteome</keyword>
<evidence type="ECO:0000313" key="3">
    <source>
        <dbReference type="Proteomes" id="UP000030764"/>
    </source>
</evidence>
<proteinExistence type="predicted"/>
<keyword evidence="1" id="KW-0472">Membrane</keyword>
<name>A0A085M3M1_9BILA</name>
<evidence type="ECO:0000313" key="2">
    <source>
        <dbReference type="EMBL" id="KFD51817.1"/>
    </source>
</evidence>
<dbReference type="AlphaFoldDB" id="A0A085M3M1"/>
<keyword evidence="1" id="KW-1133">Transmembrane helix</keyword>
<feature type="transmembrane region" description="Helical" evidence="1">
    <location>
        <begin position="20"/>
        <end position="40"/>
    </location>
</feature>
<dbReference type="EMBL" id="KL363235">
    <property type="protein sequence ID" value="KFD51817.1"/>
    <property type="molecule type" value="Genomic_DNA"/>
</dbReference>
<evidence type="ECO:0000256" key="1">
    <source>
        <dbReference type="SAM" id="Phobius"/>
    </source>
</evidence>
<protein>
    <submittedName>
        <fullName evidence="2">Uncharacterized protein</fullName>
    </submittedName>
</protein>
<gene>
    <name evidence="2" type="ORF">M513_07344</name>
</gene>
<reference evidence="2 3" key="1">
    <citation type="journal article" date="2014" name="Nat. Genet.">
        <title>Genome and transcriptome of the porcine whipworm Trichuris suis.</title>
        <authorList>
            <person name="Jex A.R."/>
            <person name="Nejsum P."/>
            <person name="Schwarz E.M."/>
            <person name="Hu L."/>
            <person name="Young N.D."/>
            <person name="Hall R.S."/>
            <person name="Korhonen P.K."/>
            <person name="Liao S."/>
            <person name="Thamsborg S."/>
            <person name="Xia J."/>
            <person name="Xu P."/>
            <person name="Wang S."/>
            <person name="Scheerlinck J.P."/>
            <person name="Hofmann A."/>
            <person name="Sternberg P.W."/>
            <person name="Wang J."/>
            <person name="Gasser R.B."/>
        </authorList>
    </citation>
    <scope>NUCLEOTIDE SEQUENCE [LARGE SCALE GENOMIC DNA]</scope>
    <source>
        <strain evidence="2">DCEP-RM93M</strain>
    </source>
</reference>
<dbReference type="Proteomes" id="UP000030764">
    <property type="component" value="Unassembled WGS sequence"/>
</dbReference>
<organism evidence="2 3">
    <name type="scientific">Trichuris suis</name>
    <name type="common">pig whipworm</name>
    <dbReference type="NCBI Taxonomy" id="68888"/>
    <lineage>
        <taxon>Eukaryota</taxon>
        <taxon>Metazoa</taxon>
        <taxon>Ecdysozoa</taxon>
        <taxon>Nematoda</taxon>
        <taxon>Enoplea</taxon>
        <taxon>Dorylaimia</taxon>
        <taxon>Trichinellida</taxon>
        <taxon>Trichuridae</taxon>
        <taxon>Trichuris</taxon>
    </lineage>
</organism>
<sequence>MITCLHSGTYREETRFHIQSMLVASLNGLAELAANSYYVLGMVRKVWLKMFRCPLEPGVFPMLSQSSQDEMHWRGAK</sequence>
<keyword evidence="1" id="KW-0812">Transmembrane</keyword>